<evidence type="ECO:0000313" key="10">
    <source>
        <dbReference type="Proteomes" id="UP000224076"/>
    </source>
</evidence>
<proteinExistence type="predicted"/>
<evidence type="ECO:0000313" key="9">
    <source>
        <dbReference type="EMBL" id="PFU37741.1"/>
    </source>
</evidence>
<reference evidence="9 10" key="1">
    <citation type="submission" date="2017-09" db="EMBL/GenBank/DDBJ databases">
        <title>Large-scale bioinformatics analysis of Bacillus genomes uncovers conserved roles of natural products in bacterial physiology.</title>
        <authorList>
            <consortium name="Agbiome Team Llc"/>
            <person name="Bleich R.M."/>
            <person name="Grubbs K.J."/>
            <person name="Santa Maria K.C."/>
            <person name="Allen S.E."/>
            <person name="Farag S."/>
            <person name="Shank E.A."/>
            <person name="Bowers A."/>
        </authorList>
    </citation>
    <scope>NUCLEOTIDE SEQUENCE [LARGE SCALE GENOMIC DNA]</scope>
    <source>
        <strain evidence="9 10">AFS061806</strain>
    </source>
</reference>
<dbReference type="Pfam" id="PF12696">
    <property type="entry name" value="TraG-D_C"/>
    <property type="match status" value="1"/>
</dbReference>
<dbReference type="InterPro" id="IPR032689">
    <property type="entry name" value="TraG-D_C"/>
</dbReference>
<dbReference type="CDD" id="cd01127">
    <property type="entry name" value="TrwB_TraG_TraD_VirD4"/>
    <property type="match status" value="1"/>
</dbReference>
<dbReference type="Gene3D" id="3.40.50.300">
    <property type="entry name" value="P-loop containing nucleotide triphosphate hydrolases"/>
    <property type="match status" value="1"/>
</dbReference>
<accession>A0A2B3TKN0</accession>
<name>A0A2B3TKN0_BACCE</name>
<sequence>MENAVQKNAELNNAPGNGEDPKTGKSKKNSYTVTIDITKSWKYRLAARSSYYVVTLLLLLAWYFAFRGIYKYASFWSIQMGAPLPILSIFGNPFETNYYIETFFSFWILIYTWQLSTKVKTYQEIKRRWFIFSMMLIGIVAQYLWAFSVPLAKIFIPFLNSKAGEVSLNDKGLEDNILSNFSNIMHLVFAIPVIIIILVLLWLFKIFYEHKKELLDEFGKWEYVFKIPGWMLSFLNDDRQRKLATSLHRFFTEKNPSKLPEPDIFLGPNSATREMAVIQGKSLTLNIMIIGNIGTGKSAALGLPIANQILDYMASMINNFKTLYARKDYHSEDVKGTQVNGLTVIEPSNDFCEKVYNLVLAHKIPDSVIFYLDPTNPDTPSINFVRGPVDKVAEMLCSVLTGLSDNGAGNPFFVQSERSHLKQHIYLLKLHDLKFEARFEHLIDMYNDANLVFEMHLKLKGRLPNDIESIPDRDERNHWRIMKQVDEWFDLNYVPEISGGRGGGEVVYHTEGKYYGQPKIIDKQETFVRGLRNTLNDISAQPLLRRVLCGPSDFDFEKHLEFGGILLINTAKGELSDLSDVFGKLCLYAVQNAVFRRKPNVSPYHPVLVDEFADYIYKAFKSFPAQSRKYKAPLIVIAQTISQLAIEHGPRFMDILLGTFRNKLVYGDVTNEDAKLFSKLMGTKTIYEAREGDQEIDMVTAEAKTQSARRTSYSYSKTEVPILSENDILIQKAFQCAAKIVKDNAPQGGIQVNANFVPSIEFKTAKIQVDAEAAAYWLKIREESLNMEVKYDDYVTDTDVDSEETVIEELRTPKTAPTAIEGWLQTLNPDTYDFYNNEDDTDNEGELTNNQSVQDYSRNSAPKLEKESTTASIPTSNTTEHAKINKVINVQKENVSDTSKHREPIELNKKAPVITESPIEVPRTKHTPQYREPAYTSTVTHNQQEQEIQRTAEINGKNTTSNLTMQWLQQQMAAATASQDDENTLPLDEMEGGSRLHNRKVAKVTPESAAIKDKLSQFIEGDIDHD</sequence>
<keyword evidence="5 7" id="KW-0472">Membrane</keyword>
<feature type="compositionally biased region" description="Acidic residues" evidence="6">
    <location>
        <begin position="979"/>
        <end position="991"/>
    </location>
</feature>
<evidence type="ECO:0000256" key="4">
    <source>
        <dbReference type="ARBA" id="ARBA00022989"/>
    </source>
</evidence>
<evidence type="ECO:0000256" key="7">
    <source>
        <dbReference type="SAM" id="Phobius"/>
    </source>
</evidence>
<evidence type="ECO:0000256" key="2">
    <source>
        <dbReference type="ARBA" id="ARBA00022475"/>
    </source>
</evidence>
<evidence type="ECO:0000259" key="8">
    <source>
        <dbReference type="Pfam" id="PF12696"/>
    </source>
</evidence>
<keyword evidence="4 7" id="KW-1133">Transmembrane helix</keyword>
<organism evidence="9 10">
    <name type="scientific">Bacillus cereus</name>
    <dbReference type="NCBI Taxonomy" id="1396"/>
    <lineage>
        <taxon>Bacteria</taxon>
        <taxon>Bacillati</taxon>
        <taxon>Bacillota</taxon>
        <taxon>Bacilli</taxon>
        <taxon>Bacillales</taxon>
        <taxon>Bacillaceae</taxon>
        <taxon>Bacillus</taxon>
        <taxon>Bacillus cereus group</taxon>
    </lineage>
</organism>
<feature type="compositionally biased region" description="Polar residues" evidence="6">
    <location>
        <begin position="846"/>
        <end position="860"/>
    </location>
</feature>
<feature type="compositionally biased region" description="Acidic residues" evidence="6">
    <location>
        <begin position="836"/>
        <end position="845"/>
    </location>
</feature>
<dbReference type="RefSeq" id="WP_098666428.1">
    <property type="nucleotide sequence ID" value="NZ_NVDG01000062.1"/>
</dbReference>
<comment type="caution">
    <text evidence="9">The sequence shown here is derived from an EMBL/GenBank/DDBJ whole genome shotgun (WGS) entry which is preliminary data.</text>
</comment>
<dbReference type="GO" id="GO:0005886">
    <property type="term" value="C:plasma membrane"/>
    <property type="evidence" value="ECO:0007669"/>
    <property type="project" value="UniProtKB-SubCell"/>
</dbReference>
<dbReference type="PANTHER" id="PTHR37937:SF1">
    <property type="entry name" value="CONJUGATIVE TRANSFER: DNA TRANSPORT"/>
    <property type="match status" value="1"/>
</dbReference>
<dbReference type="AlphaFoldDB" id="A0A2B3TKN0"/>
<evidence type="ECO:0000256" key="5">
    <source>
        <dbReference type="ARBA" id="ARBA00023136"/>
    </source>
</evidence>
<dbReference type="InterPro" id="IPR051539">
    <property type="entry name" value="T4SS-coupling_protein"/>
</dbReference>
<keyword evidence="3 7" id="KW-0812">Transmembrane</keyword>
<feature type="region of interest" description="Disordered" evidence="6">
    <location>
        <begin position="1"/>
        <end position="28"/>
    </location>
</feature>
<evidence type="ECO:0000256" key="6">
    <source>
        <dbReference type="SAM" id="MobiDB-lite"/>
    </source>
</evidence>
<protein>
    <submittedName>
        <fullName evidence="9">Conjugal transfer protein TraG</fullName>
    </submittedName>
</protein>
<dbReference type="InterPro" id="IPR027417">
    <property type="entry name" value="P-loop_NTPase"/>
</dbReference>
<feature type="transmembrane region" description="Helical" evidence="7">
    <location>
        <begin position="184"/>
        <end position="204"/>
    </location>
</feature>
<feature type="transmembrane region" description="Helical" evidence="7">
    <location>
        <begin position="129"/>
        <end position="147"/>
    </location>
</feature>
<feature type="region of interest" description="Disordered" evidence="6">
    <location>
        <begin position="831"/>
        <end position="874"/>
    </location>
</feature>
<dbReference type="Proteomes" id="UP000224076">
    <property type="component" value="Unassembled WGS sequence"/>
</dbReference>
<gene>
    <name evidence="9" type="ORF">COK86_27835</name>
</gene>
<feature type="region of interest" description="Disordered" evidence="6">
    <location>
        <begin position="973"/>
        <end position="1006"/>
    </location>
</feature>
<comment type="subcellular location">
    <subcellularLocation>
        <location evidence="1">Cell membrane</location>
        <topology evidence="1">Multi-pass membrane protein</topology>
    </subcellularLocation>
</comment>
<feature type="compositionally biased region" description="Polar residues" evidence="6">
    <location>
        <begin position="1"/>
        <end position="15"/>
    </location>
</feature>
<evidence type="ECO:0000256" key="1">
    <source>
        <dbReference type="ARBA" id="ARBA00004651"/>
    </source>
</evidence>
<feature type="domain" description="TraD/TraG TraM recognition site" evidence="8">
    <location>
        <begin position="608"/>
        <end position="728"/>
    </location>
</feature>
<dbReference type="EMBL" id="NVDG01000062">
    <property type="protein sequence ID" value="PFU37741.1"/>
    <property type="molecule type" value="Genomic_DNA"/>
</dbReference>
<evidence type="ECO:0000256" key="3">
    <source>
        <dbReference type="ARBA" id="ARBA00022692"/>
    </source>
</evidence>
<dbReference type="SUPFAM" id="SSF52540">
    <property type="entry name" value="P-loop containing nucleoside triphosphate hydrolases"/>
    <property type="match status" value="1"/>
</dbReference>
<keyword evidence="2" id="KW-1003">Cell membrane</keyword>
<feature type="transmembrane region" description="Helical" evidence="7">
    <location>
        <begin position="49"/>
        <end position="66"/>
    </location>
</feature>
<dbReference type="PANTHER" id="PTHR37937">
    <property type="entry name" value="CONJUGATIVE TRANSFER: DNA TRANSPORT"/>
    <property type="match status" value="1"/>
</dbReference>